<dbReference type="KEGG" id="eaz:JHT90_06145"/>
<dbReference type="EMBL" id="CP067393">
    <property type="protein sequence ID" value="QQP86818.1"/>
    <property type="molecule type" value="Genomic_DNA"/>
</dbReference>
<proteinExistence type="predicted"/>
<dbReference type="AlphaFoldDB" id="A0A974NHN4"/>
<dbReference type="Proteomes" id="UP000595278">
    <property type="component" value="Chromosome"/>
</dbReference>
<name>A0A974NHN4_9GAMM</name>
<protein>
    <submittedName>
        <fullName evidence="1">Uncharacterized protein</fullName>
    </submittedName>
</protein>
<keyword evidence="2" id="KW-1185">Reference proteome</keyword>
<dbReference type="RefSeq" id="WP_201095258.1">
    <property type="nucleotide sequence ID" value="NZ_CP067393.1"/>
</dbReference>
<evidence type="ECO:0000313" key="1">
    <source>
        <dbReference type="EMBL" id="QQP86818.1"/>
    </source>
</evidence>
<organism evidence="1 2">
    <name type="scientific">Entomomonas asaccharolytica</name>
    <dbReference type="NCBI Taxonomy" id="2785331"/>
    <lineage>
        <taxon>Bacteria</taxon>
        <taxon>Pseudomonadati</taxon>
        <taxon>Pseudomonadota</taxon>
        <taxon>Gammaproteobacteria</taxon>
        <taxon>Pseudomonadales</taxon>
        <taxon>Pseudomonadaceae</taxon>
        <taxon>Entomomonas</taxon>
    </lineage>
</organism>
<accession>A0A974NHN4</accession>
<gene>
    <name evidence="1" type="ORF">JHT90_06145</name>
</gene>
<evidence type="ECO:0000313" key="2">
    <source>
        <dbReference type="Proteomes" id="UP000595278"/>
    </source>
</evidence>
<reference evidence="1 2" key="1">
    <citation type="submission" date="2021-01" db="EMBL/GenBank/DDBJ databases">
        <title>Entomomonas sp. F2A isolated from a house cricket (Acheta domesticus).</title>
        <authorList>
            <person name="Spergser J."/>
            <person name="Busse H.-J."/>
        </authorList>
    </citation>
    <scope>NUCLEOTIDE SEQUENCE [LARGE SCALE GENOMIC DNA]</scope>
    <source>
        <strain evidence="1 2">F2A</strain>
    </source>
</reference>
<sequence length="101" mass="11651">MPWIKIPIKLKQEIIVLHEEISKRGDFLISYGITSYSSGSEDMDAYVESSNYHMPVKVTLKPTKRIKENCDDSSCVVSLKDIKQYINELKMLLNILKNKSK</sequence>